<dbReference type="OrthoDB" id="5781459at2"/>
<accession>A0A1R3VM09</accession>
<evidence type="ECO:0000313" key="1">
    <source>
        <dbReference type="EMBL" id="SIT65597.1"/>
    </source>
</evidence>
<evidence type="ECO:0000313" key="2">
    <source>
        <dbReference type="Proteomes" id="UP000223759"/>
    </source>
</evidence>
<dbReference type="STRING" id="233100.SAMN05216526_0045"/>
<dbReference type="AlphaFoldDB" id="A0A1R3VM09"/>
<evidence type="ECO:0008006" key="3">
    <source>
        <dbReference type="Google" id="ProtNLM"/>
    </source>
</evidence>
<sequence>MHTFTNIEDCVHYIHHRLRPGDDVQPVILGGKRYFLKPVGAKHYGPLRSVFTALAMKIALGHWPAFTALNRSPEQRLAFEGQRLRSLLQAGESVPEVLISDPKALVLSDAGTPIDAQMRQMDAVKRHELVERLALDQVRFHEAGYWHGAAQIRNISWNGEHFCRFDLEEDLAAIMPLNLCQAMDVFLGVYSLVGEGALGAMQERQALATNYLTTYRRNLVQHHLDSEFALIYRWLKRIAIAVGWTQNFAGNDIKVIVGTQQVMSKH</sequence>
<keyword evidence="2" id="KW-1185">Reference proteome</keyword>
<organism evidence="1 2">
    <name type="scientific">Ectothiorhodosinus mongolicus</name>
    <dbReference type="NCBI Taxonomy" id="233100"/>
    <lineage>
        <taxon>Bacteria</taxon>
        <taxon>Pseudomonadati</taxon>
        <taxon>Pseudomonadota</taxon>
        <taxon>Gammaproteobacteria</taxon>
        <taxon>Chromatiales</taxon>
        <taxon>Ectothiorhodospiraceae</taxon>
        <taxon>Ectothiorhodosinus</taxon>
    </lineage>
</organism>
<dbReference type="RefSeq" id="WP_076753930.1">
    <property type="nucleotide sequence ID" value="NZ_CP023018.1"/>
</dbReference>
<dbReference type="Proteomes" id="UP000223759">
    <property type="component" value="Unassembled WGS sequence"/>
</dbReference>
<gene>
    <name evidence="1" type="ORF">SAMN05216526_0045</name>
</gene>
<name>A0A1R3VM09_9GAMM</name>
<reference evidence="1 2" key="1">
    <citation type="submission" date="2017-01" db="EMBL/GenBank/DDBJ databases">
        <authorList>
            <person name="Mah S.A."/>
            <person name="Swanson W.J."/>
            <person name="Moy G.W."/>
            <person name="Vacquier V.D."/>
        </authorList>
    </citation>
    <scope>NUCLEOTIDE SEQUENCE [LARGE SCALE GENOMIC DNA]</scope>
    <source>
        <strain evidence="1 2">M9</strain>
    </source>
</reference>
<protein>
    <recommendedName>
        <fullName evidence="3">tRNA A-37 threonylcarbamoyl transferase component Bud32</fullName>
    </recommendedName>
</protein>
<proteinExistence type="predicted"/>
<dbReference type="EMBL" id="FTPK01000001">
    <property type="protein sequence ID" value="SIT65597.1"/>
    <property type="molecule type" value="Genomic_DNA"/>
</dbReference>